<organism evidence="1 2">
    <name type="scientific">Cyclobacterium marinum (strain ATCC 25205 / DSM 745 / LMG 13164 / NCIMB 1802)</name>
    <name type="common">Flectobacillus marinus</name>
    <dbReference type="NCBI Taxonomy" id="880070"/>
    <lineage>
        <taxon>Bacteria</taxon>
        <taxon>Pseudomonadati</taxon>
        <taxon>Bacteroidota</taxon>
        <taxon>Cytophagia</taxon>
        <taxon>Cytophagales</taxon>
        <taxon>Cyclobacteriaceae</taxon>
        <taxon>Cyclobacterium</taxon>
    </lineage>
</organism>
<evidence type="ECO:0000313" key="1">
    <source>
        <dbReference type="EMBL" id="AEL24015.1"/>
    </source>
</evidence>
<dbReference type="KEGG" id="cmr:Cycma_0233"/>
<gene>
    <name evidence="1" type="ordered locus">Cycma_0233</name>
</gene>
<dbReference type="InterPro" id="IPR046558">
    <property type="entry name" value="DUF6712"/>
</dbReference>
<dbReference type="Pfam" id="PF20459">
    <property type="entry name" value="DUF6712"/>
    <property type="match status" value="2"/>
</dbReference>
<dbReference type="STRING" id="880070.Cycma_0233"/>
<dbReference type="OrthoDB" id="872721at2"/>
<proteinExistence type="predicted"/>
<sequence length="330" mass="37190">MLINNINEFKQHLPVSLQLEFGDILPKIKMVERDIIQKQFGVGIYRRITDTAFAPDTKEHKLFELLSEATAHLSLLEYISFGQVVLDSSGIHITSTENVKTAFQWQVADLKESCSISGWSAIESALELMEILPDGELKTLWEATDTFKASQISLISTLKQFQRFVNLGNSRVLFHKLLPTLEYFQEEVVEESIGPDFWQKILTYESEEDSSQKARLKKAHRLASRALAYGTIGEGFTDTMLVLSDNGPLILDKIQSSSSSVKATASQETVQLIAKTYAVKAQGALRELLEYCQSNAQYFPEYKLSTNYISDETTEDHIPRNDPDAGLAFF</sequence>
<keyword evidence="2" id="KW-1185">Reference proteome</keyword>
<name>G0J374_CYCMS</name>
<evidence type="ECO:0000313" key="2">
    <source>
        <dbReference type="Proteomes" id="UP000001635"/>
    </source>
</evidence>
<dbReference type="Proteomes" id="UP000001635">
    <property type="component" value="Chromosome"/>
</dbReference>
<dbReference type="EMBL" id="CP002955">
    <property type="protein sequence ID" value="AEL24015.1"/>
    <property type="molecule type" value="Genomic_DNA"/>
</dbReference>
<dbReference type="AlphaFoldDB" id="G0J374"/>
<dbReference type="eggNOG" id="ENOG5033B1Q">
    <property type="taxonomic scope" value="Bacteria"/>
</dbReference>
<reference evidence="2" key="1">
    <citation type="submission" date="2011-07" db="EMBL/GenBank/DDBJ databases">
        <title>The complete genome of Cyclobacterium marinum DSM 745.</title>
        <authorList>
            <person name="Lucas S."/>
            <person name="Han J."/>
            <person name="Lapidus A."/>
            <person name="Bruce D."/>
            <person name="Goodwin L."/>
            <person name="Pitluck S."/>
            <person name="Peters L."/>
            <person name="Kyrpides N."/>
            <person name="Mavromatis K."/>
            <person name="Ivanova N."/>
            <person name="Ovchinnikova G."/>
            <person name="Chertkov O."/>
            <person name="Detter J.C."/>
            <person name="Tapia R."/>
            <person name="Han C."/>
            <person name="Land M."/>
            <person name="Hauser L."/>
            <person name="Markowitz V."/>
            <person name="Cheng J.-F."/>
            <person name="Hugenholtz P."/>
            <person name="Woyke T."/>
            <person name="Wu D."/>
            <person name="Tindall B."/>
            <person name="Schuetze A."/>
            <person name="Brambilla E."/>
            <person name="Klenk H.-P."/>
            <person name="Eisen J.A."/>
        </authorList>
    </citation>
    <scope>NUCLEOTIDE SEQUENCE [LARGE SCALE GENOMIC DNA]</scope>
    <source>
        <strain evidence="2">ATCC 25205 / DSM 745 / LMG 13164 / NCIMB 1802</strain>
    </source>
</reference>
<dbReference type="RefSeq" id="WP_014018314.1">
    <property type="nucleotide sequence ID" value="NC_015914.1"/>
</dbReference>
<protein>
    <submittedName>
        <fullName evidence="1">Uncharacterized protein</fullName>
    </submittedName>
</protein>
<dbReference type="HOGENOM" id="CLU_841237_0_0_10"/>
<accession>G0J374</accession>